<keyword evidence="2" id="KW-1133">Transmembrane helix</keyword>
<feature type="compositionally biased region" description="Low complexity" evidence="1">
    <location>
        <begin position="168"/>
        <end position="196"/>
    </location>
</feature>
<accession>X6NRI3</accession>
<evidence type="ECO:0000256" key="2">
    <source>
        <dbReference type="SAM" id="Phobius"/>
    </source>
</evidence>
<dbReference type="EMBL" id="ASPP01006608">
    <property type="protein sequence ID" value="ETO28548.1"/>
    <property type="molecule type" value="Genomic_DNA"/>
</dbReference>
<sequence length="265" mass="29394">MQTHVNSNCMSHSNKQLSDSNTQLLKQFNGNVGFDAVNEETFANNNNNNNNSDLEMEGEAIDNLVMGPNDSDYASQISSSTLFDFAKSKDHCSKPSNTLLTVPTKAATKPKTQQPSAMILCPHCPDDVFCDSLENFQLHLIRFHPDKLDDLLTHGALMASYAQEDDPSSLPQSTSLQSRYSDSTPSSSSSKPVPTRSKSKPQSKSKRYKDSTINQLSSSLPSHVALQSTTAKNNRFSKKQKFADHQVSFLFFTLFFLFLLALFCC</sequence>
<evidence type="ECO:0000256" key="1">
    <source>
        <dbReference type="SAM" id="MobiDB-lite"/>
    </source>
</evidence>
<keyword evidence="2" id="KW-0812">Transmembrane</keyword>
<gene>
    <name evidence="3" type="ORF">RFI_08583</name>
</gene>
<name>X6NRI3_RETFI</name>
<protein>
    <submittedName>
        <fullName evidence="3">Phospholipase D1</fullName>
    </submittedName>
</protein>
<dbReference type="AlphaFoldDB" id="X6NRI3"/>
<feature type="transmembrane region" description="Helical" evidence="2">
    <location>
        <begin position="247"/>
        <end position="264"/>
    </location>
</feature>
<comment type="caution">
    <text evidence="3">The sequence shown here is derived from an EMBL/GenBank/DDBJ whole genome shotgun (WGS) entry which is preliminary data.</text>
</comment>
<dbReference type="Proteomes" id="UP000023152">
    <property type="component" value="Unassembled WGS sequence"/>
</dbReference>
<feature type="compositionally biased region" description="Basic residues" evidence="1">
    <location>
        <begin position="197"/>
        <end position="207"/>
    </location>
</feature>
<evidence type="ECO:0000313" key="3">
    <source>
        <dbReference type="EMBL" id="ETO28548.1"/>
    </source>
</evidence>
<keyword evidence="4" id="KW-1185">Reference proteome</keyword>
<feature type="region of interest" description="Disordered" evidence="1">
    <location>
        <begin position="163"/>
        <end position="212"/>
    </location>
</feature>
<proteinExistence type="predicted"/>
<reference evidence="3 4" key="1">
    <citation type="journal article" date="2013" name="Curr. Biol.">
        <title>The Genome of the Foraminiferan Reticulomyxa filosa.</title>
        <authorList>
            <person name="Glockner G."/>
            <person name="Hulsmann N."/>
            <person name="Schleicher M."/>
            <person name="Noegel A.A."/>
            <person name="Eichinger L."/>
            <person name="Gallinger C."/>
            <person name="Pawlowski J."/>
            <person name="Sierra R."/>
            <person name="Euteneuer U."/>
            <person name="Pillet L."/>
            <person name="Moustafa A."/>
            <person name="Platzer M."/>
            <person name="Groth M."/>
            <person name="Szafranski K."/>
            <person name="Schliwa M."/>
        </authorList>
    </citation>
    <scope>NUCLEOTIDE SEQUENCE [LARGE SCALE GENOMIC DNA]</scope>
</reference>
<evidence type="ECO:0000313" key="4">
    <source>
        <dbReference type="Proteomes" id="UP000023152"/>
    </source>
</evidence>
<organism evidence="3 4">
    <name type="scientific">Reticulomyxa filosa</name>
    <dbReference type="NCBI Taxonomy" id="46433"/>
    <lineage>
        <taxon>Eukaryota</taxon>
        <taxon>Sar</taxon>
        <taxon>Rhizaria</taxon>
        <taxon>Retaria</taxon>
        <taxon>Foraminifera</taxon>
        <taxon>Monothalamids</taxon>
        <taxon>Reticulomyxidae</taxon>
        <taxon>Reticulomyxa</taxon>
    </lineage>
</organism>
<keyword evidence="2" id="KW-0472">Membrane</keyword>